<accession>A0A392QRR6</accession>
<evidence type="ECO:0000256" key="1">
    <source>
        <dbReference type="ARBA" id="ARBA00022737"/>
    </source>
</evidence>
<sequence>MAETVVLFVLQKLCKLVAQESYKLVVAKVNLLKGLHEGFQDIQLELESIQAFLKDADSRAADDGRSNEGVKTSTILEAQS</sequence>
<evidence type="ECO:0000256" key="2">
    <source>
        <dbReference type="ARBA" id="ARBA00022741"/>
    </source>
</evidence>
<evidence type="ECO:0000259" key="5">
    <source>
        <dbReference type="Pfam" id="PF18052"/>
    </source>
</evidence>
<organism evidence="6 7">
    <name type="scientific">Trifolium medium</name>
    <dbReference type="NCBI Taxonomy" id="97028"/>
    <lineage>
        <taxon>Eukaryota</taxon>
        <taxon>Viridiplantae</taxon>
        <taxon>Streptophyta</taxon>
        <taxon>Embryophyta</taxon>
        <taxon>Tracheophyta</taxon>
        <taxon>Spermatophyta</taxon>
        <taxon>Magnoliopsida</taxon>
        <taxon>eudicotyledons</taxon>
        <taxon>Gunneridae</taxon>
        <taxon>Pentapetalae</taxon>
        <taxon>rosids</taxon>
        <taxon>fabids</taxon>
        <taxon>Fabales</taxon>
        <taxon>Fabaceae</taxon>
        <taxon>Papilionoideae</taxon>
        <taxon>50 kb inversion clade</taxon>
        <taxon>NPAAA clade</taxon>
        <taxon>Hologalegina</taxon>
        <taxon>IRL clade</taxon>
        <taxon>Trifolieae</taxon>
        <taxon>Trifolium</taxon>
    </lineage>
</organism>
<evidence type="ECO:0000313" key="7">
    <source>
        <dbReference type="Proteomes" id="UP000265520"/>
    </source>
</evidence>
<keyword evidence="3" id="KW-0611">Plant defense</keyword>
<dbReference type="GO" id="GO:0000166">
    <property type="term" value="F:nucleotide binding"/>
    <property type="evidence" value="ECO:0007669"/>
    <property type="project" value="UniProtKB-KW"/>
</dbReference>
<dbReference type="AlphaFoldDB" id="A0A392QRR6"/>
<dbReference type="Proteomes" id="UP000265520">
    <property type="component" value="Unassembled WGS sequence"/>
</dbReference>
<keyword evidence="1" id="KW-0677">Repeat</keyword>
<dbReference type="GO" id="GO:0006952">
    <property type="term" value="P:defense response"/>
    <property type="evidence" value="ECO:0007669"/>
    <property type="project" value="UniProtKB-KW"/>
</dbReference>
<proteinExistence type="predicted"/>
<name>A0A392QRR6_9FABA</name>
<feature type="domain" description="Disease resistance N-terminal" evidence="5">
    <location>
        <begin position="5"/>
        <end position="64"/>
    </location>
</feature>
<protein>
    <submittedName>
        <fullName evidence="6">NB-ARC domain disease resistance protein</fullName>
    </submittedName>
</protein>
<feature type="compositionally biased region" description="Polar residues" evidence="4">
    <location>
        <begin position="69"/>
        <end position="80"/>
    </location>
</feature>
<keyword evidence="2" id="KW-0547">Nucleotide-binding</keyword>
<evidence type="ECO:0000256" key="4">
    <source>
        <dbReference type="SAM" id="MobiDB-lite"/>
    </source>
</evidence>
<comment type="caution">
    <text evidence="6">The sequence shown here is derived from an EMBL/GenBank/DDBJ whole genome shotgun (WGS) entry which is preliminary data.</text>
</comment>
<dbReference type="InterPro" id="IPR041118">
    <property type="entry name" value="Rx_N"/>
</dbReference>
<dbReference type="EMBL" id="LXQA010157254">
    <property type="protein sequence ID" value="MCI27083.1"/>
    <property type="molecule type" value="Genomic_DNA"/>
</dbReference>
<feature type="compositionally biased region" description="Basic and acidic residues" evidence="4">
    <location>
        <begin position="58"/>
        <end position="68"/>
    </location>
</feature>
<reference evidence="6 7" key="1">
    <citation type="journal article" date="2018" name="Front. Plant Sci.">
        <title>Red Clover (Trifolium pratense) and Zigzag Clover (T. medium) - A Picture of Genomic Similarities and Differences.</title>
        <authorList>
            <person name="Dluhosova J."/>
            <person name="Istvanek J."/>
            <person name="Nedelnik J."/>
            <person name="Repkova J."/>
        </authorList>
    </citation>
    <scope>NUCLEOTIDE SEQUENCE [LARGE SCALE GENOMIC DNA]</scope>
    <source>
        <strain evidence="7">cv. 10/8</strain>
        <tissue evidence="6">Leaf</tissue>
    </source>
</reference>
<keyword evidence="7" id="KW-1185">Reference proteome</keyword>
<evidence type="ECO:0000313" key="6">
    <source>
        <dbReference type="EMBL" id="MCI27083.1"/>
    </source>
</evidence>
<dbReference type="Pfam" id="PF18052">
    <property type="entry name" value="Rx_N"/>
    <property type="match status" value="1"/>
</dbReference>
<dbReference type="Gene3D" id="1.20.5.4130">
    <property type="match status" value="1"/>
</dbReference>
<feature type="region of interest" description="Disordered" evidence="4">
    <location>
        <begin position="58"/>
        <end position="80"/>
    </location>
</feature>
<evidence type="ECO:0000256" key="3">
    <source>
        <dbReference type="ARBA" id="ARBA00022821"/>
    </source>
</evidence>